<evidence type="ECO:0000256" key="6">
    <source>
        <dbReference type="ARBA" id="ARBA00023014"/>
    </source>
</evidence>
<proteinExistence type="predicted"/>
<evidence type="ECO:0000256" key="3">
    <source>
        <dbReference type="ARBA" id="ARBA00022691"/>
    </source>
</evidence>
<keyword evidence="5" id="KW-0408">Iron</keyword>
<dbReference type="InterPro" id="IPR058240">
    <property type="entry name" value="rSAM_sf"/>
</dbReference>
<dbReference type="CDD" id="cd01335">
    <property type="entry name" value="Radical_SAM"/>
    <property type="match status" value="1"/>
</dbReference>
<dbReference type="GO" id="GO:0051539">
    <property type="term" value="F:4 iron, 4 sulfur cluster binding"/>
    <property type="evidence" value="ECO:0007669"/>
    <property type="project" value="UniProtKB-KW"/>
</dbReference>
<dbReference type="Proteomes" id="UP000003240">
    <property type="component" value="Unassembled WGS sequence"/>
</dbReference>
<evidence type="ECO:0000259" key="8">
    <source>
        <dbReference type="PROSITE" id="PS51918"/>
    </source>
</evidence>
<organism evidence="9 10">
    <name type="scientific">Acetonema longum DSM 6540</name>
    <dbReference type="NCBI Taxonomy" id="1009370"/>
    <lineage>
        <taxon>Bacteria</taxon>
        <taxon>Bacillati</taxon>
        <taxon>Bacillota</taxon>
        <taxon>Negativicutes</taxon>
        <taxon>Acetonemataceae</taxon>
        <taxon>Acetonema</taxon>
    </lineage>
</organism>
<dbReference type="InterPro" id="IPR001478">
    <property type="entry name" value="PDZ"/>
</dbReference>
<sequence>MTGYLKYLLAHSASSANILAVTSVCNVACIFCSHRHNPAAVKTYRIPPLSREEVRELAGFLDPERRIVIGESISRLEEGEPFSHPEFLAILQDLRWRMPDTPIQVTTNGSLLTRETVRKLADLGRIEINLSLNSATLCGRLKLMQDRQAPVALESPELLYQYGIPYHGSLVAMPHIAGWEDVFATCHYLDDNRADTIRLFIPGYTRYAPDSCRYPRDLIGELRQQGQRTAAELQTPLTIEPFVPEDTQPEVAGVIAGSPAAVSGIQRGDVIRTVNGQSVRSRVETFQAVSQATSPVSIELERSGQRFSAVISQSQHQRPGLVMYHDIDYSLVDRILSTIRSKQAGRTLLLTSESAHPLWQKVWQDEPGVITAGVPAEFFGGVIQAAGLLTVSDYQAVLDAKLADVNPQLICIPQISFDAAGKDLTGQSYLETDTKGTEIVLL</sequence>
<dbReference type="EMBL" id="AFGF01000066">
    <property type="protein sequence ID" value="EGO64279.1"/>
    <property type="molecule type" value="Genomic_DNA"/>
</dbReference>
<accession>F7NI47</accession>
<dbReference type="PROSITE" id="PS50106">
    <property type="entry name" value="PDZ"/>
    <property type="match status" value="1"/>
</dbReference>
<dbReference type="InterPro" id="IPR041489">
    <property type="entry name" value="PDZ_6"/>
</dbReference>
<keyword evidence="3" id="KW-0949">S-adenosyl-L-methionine</keyword>
<gene>
    <name evidence="9" type="ORF">ALO_08725</name>
</gene>
<evidence type="ECO:0000256" key="5">
    <source>
        <dbReference type="ARBA" id="ARBA00023004"/>
    </source>
</evidence>
<dbReference type="GO" id="GO:0046872">
    <property type="term" value="F:metal ion binding"/>
    <property type="evidence" value="ECO:0007669"/>
    <property type="project" value="UniProtKB-KW"/>
</dbReference>
<keyword evidence="4" id="KW-0479">Metal-binding</keyword>
<dbReference type="GO" id="GO:0003824">
    <property type="term" value="F:catalytic activity"/>
    <property type="evidence" value="ECO:0007669"/>
    <property type="project" value="InterPro"/>
</dbReference>
<reference evidence="9 10" key="1">
    <citation type="journal article" date="2011" name="EMBO J.">
        <title>Structural diversity of bacterial flagellar motors.</title>
        <authorList>
            <person name="Chen S."/>
            <person name="Beeby M."/>
            <person name="Murphy G.E."/>
            <person name="Leadbetter J.R."/>
            <person name="Hendrixson D.R."/>
            <person name="Briegel A."/>
            <person name="Li Z."/>
            <person name="Shi J."/>
            <person name="Tocheva E.I."/>
            <person name="Muller A."/>
            <person name="Dobro M.J."/>
            <person name="Jensen G.J."/>
        </authorList>
    </citation>
    <scope>NUCLEOTIDE SEQUENCE [LARGE SCALE GENOMIC DNA]</scope>
    <source>
        <strain evidence="9 10">DSM 6540</strain>
    </source>
</reference>
<dbReference type="Gene3D" id="2.30.42.10">
    <property type="match status" value="1"/>
</dbReference>
<dbReference type="InterPro" id="IPR013785">
    <property type="entry name" value="Aldolase_TIM"/>
</dbReference>
<evidence type="ECO:0000256" key="2">
    <source>
        <dbReference type="ARBA" id="ARBA00022485"/>
    </source>
</evidence>
<dbReference type="eggNOG" id="COG0535">
    <property type="taxonomic scope" value="Bacteria"/>
</dbReference>
<dbReference type="AlphaFoldDB" id="F7NI47"/>
<evidence type="ECO:0000256" key="4">
    <source>
        <dbReference type="ARBA" id="ARBA00022723"/>
    </source>
</evidence>
<comment type="cofactor">
    <cofactor evidence="1">
        <name>[4Fe-4S] cluster</name>
        <dbReference type="ChEBI" id="CHEBI:49883"/>
    </cofactor>
</comment>
<dbReference type="SUPFAM" id="SSF50156">
    <property type="entry name" value="PDZ domain-like"/>
    <property type="match status" value="1"/>
</dbReference>
<dbReference type="OrthoDB" id="2110487at2"/>
<dbReference type="InterPro" id="IPR036034">
    <property type="entry name" value="PDZ_sf"/>
</dbReference>
<dbReference type="Gene3D" id="3.20.20.70">
    <property type="entry name" value="Aldolase class I"/>
    <property type="match status" value="1"/>
</dbReference>
<protein>
    <submittedName>
        <fullName evidence="9">Uncharacterized protein</fullName>
    </submittedName>
</protein>
<dbReference type="InterPro" id="IPR007197">
    <property type="entry name" value="rSAM"/>
</dbReference>
<dbReference type="STRING" id="1009370.ALO_08725"/>
<dbReference type="SFLD" id="SFLDS00029">
    <property type="entry name" value="Radical_SAM"/>
    <property type="match status" value="1"/>
</dbReference>
<feature type="domain" description="PDZ" evidence="7">
    <location>
        <begin position="251"/>
        <end position="304"/>
    </location>
</feature>
<evidence type="ECO:0000259" key="7">
    <source>
        <dbReference type="PROSITE" id="PS50106"/>
    </source>
</evidence>
<dbReference type="SMART" id="SM00228">
    <property type="entry name" value="PDZ"/>
    <property type="match status" value="1"/>
</dbReference>
<dbReference type="SUPFAM" id="SSF102114">
    <property type="entry name" value="Radical SAM enzymes"/>
    <property type="match status" value="1"/>
</dbReference>
<evidence type="ECO:0000256" key="1">
    <source>
        <dbReference type="ARBA" id="ARBA00001966"/>
    </source>
</evidence>
<keyword evidence="10" id="KW-1185">Reference proteome</keyword>
<evidence type="ECO:0000313" key="10">
    <source>
        <dbReference type="Proteomes" id="UP000003240"/>
    </source>
</evidence>
<dbReference type="PANTHER" id="PTHR43787">
    <property type="entry name" value="FEMO COFACTOR BIOSYNTHESIS PROTEIN NIFB-RELATED"/>
    <property type="match status" value="1"/>
</dbReference>
<evidence type="ECO:0000313" key="9">
    <source>
        <dbReference type="EMBL" id="EGO64279.1"/>
    </source>
</evidence>
<name>F7NI47_9FIRM</name>
<feature type="domain" description="Radical SAM core" evidence="8">
    <location>
        <begin position="11"/>
        <end position="280"/>
    </location>
</feature>
<keyword evidence="2" id="KW-0004">4Fe-4S</keyword>
<dbReference type="Pfam" id="PF17820">
    <property type="entry name" value="PDZ_6"/>
    <property type="match status" value="1"/>
</dbReference>
<dbReference type="Pfam" id="PF04055">
    <property type="entry name" value="Radical_SAM"/>
    <property type="match status" value="1"/>
</dbReference>
<keyword evidence="6" id="KW-0411">Iron-sulfur</keyword>
<dbReference type="PROSITE" id="PS51918">
    <property type="entry name" value="RADICAL_SAM"/>
    <property type="match status" value="1"/>
</dbReference>
<dbReference type="RefSeq" id="WP_004094734.1">
    <property type="nucleotide sequence ID" value="NZ_AFGF01000066.1"/>
</dbReference>
<comment type="caution">
    <text evidence="9">The sequence shown here is derived from an EMBL/GenBank/DDBJ whole genome shotgun (WGS) entry which is preliminary data.</text>
</comment>